<dbReference type="Proteomes" id="UP001589740">
    <property type="component" value="Unassembled WGS sequence"/>
</dbReference>
<dbReference type="EMBL" id="JBHMAH010000013">
    <property type="protein sequence ID" value="MFB9860739.1"/>
    <property type="molecule type" value="Genomic_DNA"/>
</dbReference>
<reference evidence="1 2" key="1">
    <citation type="submission" date="2024-09" db="EMBL/GenBank/DDBJ databases">
        <authorList>
            <person name="Sun Q."/>
            <person name="Mori K."/>
        </authorList>
    </citation>
    <scope>NUCLEOTIDE SEQUENCE [LARGE SCALE GENOMIC DNA]</scope>
    <source>
        <strain evidence="1 2">JCM 12822</strain>
    </source>
</reference>
<sequence length="76" mass="8760">MKLYQSCITTTRVIWTKDDLFELYYPTSKISDTPDGRTITEWEAAVKPDVDIPWSPRHITEDPDLEAALVFIDGSR</sequence>
<name>A0ABV5Z3Q7_9STAP</name>
<gene>
    <name evidence="1" type="ORF">ACFFLE_06390</name>
</gene>
<accession>A0ABV5Z3Q7</accession>
<evidence type="ECO:0000313" key="1">
    <source>
        <dbReference type="EMBL" id="MFB9860739.1"/>
    </source>
</evidence>
<protein>
    <submittedName>
        <fullName evidence="1">Uncharacterized protein</fullName>
    </submittedName>
</protein>
<dbReference type="RefSeq" id="WP_380570302.1">
    <property type="nucleotide sequence ID" value="NZ_JBHMAH010000013.1"/>
</dbReference>
<keyword evidence="2" id="KW-1185">Reference proteome</keyword>
<organism evidence="1 2">
    <name type="scientific">Salinicoccus siamensis</name>
    <dbReference type="NCBI Taxonomy" id="381830"/>
    <lineage>
        <taxon>Bacteria</taxon>
        <taxon>Bacillati</taxon>
        <taxon>Bacillota</taxon>
        <taxon>Bacilli</taxon>
        <taxon>Bacillales</taxon>
        <taxon>Staphylococcaceae</taxon>
        <taxon>Salinicoccus</taxon>
    </lineage>
</organism>
<evidence type="ECO:0000313" key="2">
    <source>
        <dbReference type="Proteomes" id="UP001589740"/>
    </source>
</evidence>
<proteinExistence type="predicted"/>
<comment type="caution">
    <text evidence="1">The sequence shown here is derived from an EMBL/GenBank/DDBJ whole genome shotgun (WGS) entry which is preliminary data.</text>
</comment>